<dbReference type="GO" id="GO:0015173">
    <property type="term" value="F:aromatic amino acid transmembrane transporter activity"/>
    <property type="evidence" value="ECO:0007669"/>
    <property type="project" value="TreeGrafter"/>
</dbReference>
<evidence type="ECO:0000313" key="2">
    <source>
        <dbReference type="WBParaSite" id="SRDH1_47000.1"/>
    </source>
</evidence>
<sequence>MSLSGTNGRVPCDEEVGFLPTSKDSPDTNENEAGQKDTYRLLTREDLMQLDSREPLWLRLRWGLFILFWIVWIGLLLAAVLIIVFTPKCPPRPVLPFWRSSTGYWVNPFAYADSTNDKIGDLRGLVEKLEYIKSTIGAGFIVLTSIFSGQYTNDQKTLGLVDDFYNIDPAAGTMEDFKYFVRSCHKHGIHVVLTMDFNSVSAKHSWTDLTSMLEPYPSGGRISRLGGDAKTVIQGTEYYSVFGSQFVDLNLRESVTLDHISDVARFWLNEGIDGILLDNVAFYVENSAKPTALITKELGSKWFNEYPSSQIYLNESVDVVRRIRKVVNEVSESSGKPKLLAVDAGNTGYGISEKEDLSMQYLGTEDSPAAHVVVSRQFVKQRGWKAPPTNPSVTNNDIFTYDMLSVYDRNSMALTAASTTDPRQSDLVALASTFLLPGTSLLYYGSELNEETSNINFTGEFYPFDEKTVFTGSKETDVLLSQLAMPWDQSGAGFSPILSNVTSFTEYLKAFKINETVESATSSGRGITSFSLVQDLVAIRKNESLLWGNFRMLKSSRITEELDFEMFERKAEGFPAFIVVLRKKPNAVSGTFDFSSVCSSIIPKIIYPPNKNFPIDQPVSSQRVYLKSDGQPMIYVFKCE</sequence>
<dbReference type="AlphaFoldDB" id="A0A183R858"/>
<organism evidence="1 2">
    <name type="scientific">Schistosoma rodhaini</name>
    <dbReference type="NCBI Taxonomy" id="6188"/>
    <lineage>
        <taxon>Eukaryota</taxon>
        <taxon>Metazoa</taxon>
        <taxon>Spiralia</taxon>
        <taxon>Lophotrochozoa</taxon>
        <taxon>Platyhelminthes</taxon>
        <taxon>Trematoda</taxon>
        <taxon>Digenea</taxon>
        <taxon>Strigeidida</taxon>
        <taxon>Schistosomatoidea</taxon>
        <taxon>Schistosomatidae</taxon>
        <taxon>Schistosoma</taxon>
    </lineage>
</organism>
<dbReference type="GO" id="GO:0015190">
    <property type="term" value="F:L-leucine transmembrane transporter activity"/>
    <property type="evidence" value="ECO:0007669"/>
    <property type="project" value="TreeGrafter"/>
</dbReference>
<dbReference type="PANTHER" id="PTHR46673:SF1">
    <property type="entry name" value="4F2 CELL-SURFACE ANTIGEN HEAVY CHAIN"/>
    <property type="match status" value="1"/>
</dbReference>
<dbReference type="GO" id="GO:0015180">
    <property type="term" value="F:L-alanine transmembrane transporter activity"/>
    <property type="evidence" value="ECO:0007669"/>
    <property type="project" value="TreeGrafter"/>
</dbReference>
<dbReference type="GO" id="GO:1904273">
    <property type="term" value="P:L-alanine import across plasma membrane"/>
    <property type="evidence" value="ECO:0007669"/>
    <property type="project" value="TreeGrafter"/>
</dbReference>
<dbReference type="PANTHER" id="PTHR46673">
    <property type="entry name" value="4F2 CELL-SURFACE ANTIGEN HEAVY CHAIN"/>
    <property type="match status" value="1"/>
</dbReference>
<dbReference type="InterPro" id="IPR045857">
    <property type="entry name" value="O16G_dom_2"/>
</dbReference>
<evidence type="ECO:0000313" key="1">
    <source>
        <dbReference type="Proteomes" id="UP000050792"/>
    </source>
</evidence>
<dbReference type="GO" id="GO:0005975">
    <property type="term" value="P:carbohydrate metabolic process"/>
    <property type="evidence" value="ECO:0007669"/>
    <property type="project" value="InterPro"/>
</dbReference>
<dbReference type="GO" id="GO:1903801">
    <property type="term" value="P:L-leucine import across plasma membrane"/>
    <property type="evidence" value="ECO:0007669"/>
    <property type="project" value="TreeGrafter"/>
</dbReference>
<dbReference type="Pfam" id="PF00128">
    <property type="entry name" value="Alpha-amylase"/>
    <property type="match status" value="2"/>
</dbReference>
<proteinExistence type="predicted"/>
<reference evidence="1" key="1">
    <citation type="submission" date="2022-06" db="EMBL/GenBank/DDBJ databases">
        <authorList>
            <person name="Berger JAMES D."/>
            <person name="Berger JAMES D."/>
        </authorList>
    </citation>
    <scope>NUCLEOTIDE SEQUENCE [LARGE SCALE GENOMIC DNA]</scope>
</reference>
<dbReference type="InterPro" id="IPR017853">
    <property type="entry name" value="GH"/>
</dbReference>
<dbReference type="GO" id="GO:0015823">
    <property type="term" value="P:phenylalanine transport"/>
    <property type="evidence" value="ECO:0007669"/>
    <property type="project" value="TreeGrafter"/>
</dbReference>
<dbReference type="Gene3D" id="3.20.20.80">
    <property type="entry name" value="Glycosidases"/>
    <property type="match status" value="1"/>
</dbReference>
<dbReference type="GO" id="GO:0016324">
    <property type="term" value="C:apical plasma membrane"/>
    <property type="evidence" value="ECO:0007669"/>
    <property type="project" value="TreeGrafter"/>
</dbReference>
<dbReference type="WBParaSite" id="SRDH1_47000.1">
    <property type="protein sequence ID" value="SRDH1_47000.1"/>
    <property type="gene ID" value="SRDH1_47000"/>
</dbReference>
<dbReference type="Gene3D" id="3.90.400.10">
    <property type="entry name" value="Oligo-1,6-glucosidase, Domain 2"/>
    <property type="match status" value="1"/>
</dbReference>
<dbReference type="SUPFAM" id="SSF51445">
    <property type="entry name" value="(Trans)glycosidases"/>
    <property type="match status" value="1"/>
</dbReference>
<dbReference type="GO" id="GO:0016323">
    <property type="term" value="C:basolateral plasma membrane"/>
    <property type="evidence" value="ECO:0007669"/>
    <property type="project" value="TreeGrafter"/>
</dbReference>
<dbReference type="InterPro" id="IPR042280">
    <property type="entry name" value="SLC3A2"/>
</dbReference>
<keyword evidence="1" id="KW-1185">Reference proteome</keyword>
<dbReference type="InterPro" id="IPR006047">
    <property type="entry name" value="GH13_cat_dom"/>
</dbReference>
<protein>
    <submittedName>
        <fullName evidence="2">Aamy domain-containing protein</fullName>
    </submittedName>
</protein>
<dbReference type="Proteomes" id="UP000050792">
    <property type="component" value="Unassembled WGS sequence"/>
</dbReference>
<accession>A0A183R858</accession>
<reference evidence="2" key="2">
    <citation type="submission" date="2023-11" db="UniProtKB">
        <authorList>
            <consortium name="WormBaseParasite"/>
        </authorList>
    </citation>
    <scope>IDENTIFICATION</scope>
</reference>
<dbReference type="InterPro" id="IPR031984">
    <property type="entry name" value="SLC3A2_N"/>
</dbReference>
<dbReference type="SMART" id="SM00642">
    <property type="entry name" value="Aamy"/>
    <property type="match status" value="1"/>
</dbReference>
<dbReference type="Pfam" id="PF16028">
    <property type="entry name" value="SLC3A2_N"/>
    <property type="match status" value="1"/>
</dbReference>
<name>A0A183R858_9TREM</name>